<accession>A0A086Z1X7</accession>
<dbReference type="Gene3D" id="3.90.550.10">
    <property type="entry name" value="Spore Coat Polysaccharide Biosynthesis Protein SpsA, Chain A"/>
    <property type="match status" value="1"/>
</dbReference>
<keyword evidence="1" id="KW-0548">Nucleotidyltransferase</keyword>
<dbReference type="GO" id="GO:0016779">
    <property type="term" value="F:nucleotidyltransferase activity"/>
    <property type="evidence" value="ECO:0007669"/>
    <property type="project" value="UniProtKB-KW"/>
</dbReference>
<dbReference type="AlphaFoldDB" id="A0A086Z1X7"/>
<dbReference type="Proteomes" id="UP000029015">
    <property type="component" value="Unassembled WGS sequence"/>
</dbReference>
<organism evidence="1 2">
    <name type="scientific">Bifidobacterium actinocoloniiforme DSM 22766</name>
    <dbReference type="NCBI Taxonomy" id="1437605"/>
    <lineage>
        <taxon>Bacteria</taxon>
        <taxon>Bacillati</taxon>
        <taxon>Actinomycetota</taxon>
        <taxon>Actinomycetes</taxon>
        <taxon>Bifidobacteriales</taxon>
        <taxon>Bifidobacteriaceae</taxon>
        <taxon>Bifidobacterium</taxon>
    </lineage>
</organism>
<keyword evidence="1" id="KW-0808">Transferase</keyword>
<gene>
    <name evidence="1" type="ORF">BACT_1231</name>
</gene>
<sequence length="51" mass="5390">MGITDSIATCTLLVETGHAVHTVLGDNLNIKLTSSEDIALFEAYLEAGEVL</sequence>
<comment type="caution">
    <text evidence="1">The sequence shown here is derived from an EMBL/GenBank/DDBJ whole genome shotgun (WGS) entry which is preliminary data.</text>
</comment>
<evidence type="ECO:0000313" key="1">
    <source>
        <dbReference type="EMBL" id="KFI40527.1"/>
    </source>
</evidence>
<proteinExistence type="predicted"/>
<protein>
    <submittedName>
        <fullName evidence="1">2-C-methyl-D-erythritol 4-phosphate cytidylyltransferase</fullName>
    </submittedName>
</protein>
<dbReference type="EMBL" id="JGYK01000001">
    <property type="protein sequence ID" value="KFI40527.1"/>
    <property type="molecule type" value="Genomic_DNA"/>
</dbReference>
<keyword evidence="2" id="KW-1185">Reference proteome</keyword>
<reference evidence="1 2" key="1">
    <citation type="submission" date="2014-03" db="EMBL/GenBank/DDBJ databases">
        <title>Genomics of Bifidobacteria.</title>
        <authorList>
            <person name="Ventura M."/>
            <person name="Milani C."/>
            <person name="Lugli G.A."/>
        </authorList>
    </citation>
    <scope>NUCLEOTIDE SEQUENCE [LARGE SCALE GENOMIC DNA]</scope>
    <source>
        <strain evidence="1 2">DSM 22766</strain>
    </source>
</reference>
<name>A0A086Z1X7_9BIFI</name>
<dbReference type="InterPro" id="IPR029044">
    <property type="entry name" value="Nucleotide-diphossugar_trans"/>
</dbReference>
<evidence type="ECO:0000313" key="2">
    <source>
        <dbReference type="Proteomes" id="UP000029015"/>
    </source>
</evidence>